<dbReference type="EMBL" id="IACL01060012">
    <property type="protein sequence ID" value="LAB07635.1"/>
    <property type="molecule type" value="Transcribed_RNA"/>
</dbReference>
<comment type="function">
    <text evidence="3">Neurotoxin that produces dose-dependent hypolocomotion and hyperalgesia in mice. May directly act on the central nervous system, as it is 6500-fold more potent when administered intracerebroventricularly than intraperitoneal.</text>
</comment>
<keyword evidence="2" id="KW-0528">Neurotoxin</keyword>
<dbReference type="Gene3D" id="2.60.120.920">
    <property type="match status" value="1"/>
</dbReference>
<accession>A0A2D4KFZ5</accession>
<dbReference type="InterPro" id="IPR013320">
    <property type="entry name" value="ConA-like_dom_sf"/>
</dbReference>
<sequence length="296" mass="33849">MLDLIEKVKKNVVAEFRELQLWLEGQEKLLLTKMEEIEKDIMARKEKGLAKHMEEVRSLDHLIQEIEEKHQQPASKLLQDIGSILKKFQAKETYENPVDLLLKPKWTIWDCSDIIPLLKNSMKKLRDTLESGLQLQEVNVTLDPVTADPDSLKISKDRKSITGLNGFLCHPSVLGCQMFSSGRHFWDVIVDSTRRWDVGVTSKPVDFKNIDAQTRQWEIWGWDGRYAAISPSECSELVLTERPTRIRISLNCEGGQVSFFHARTAALLHTFSDASLVGETLLPCFCLREGTCMKLP</sequence>
<dbReference type="InterPro" id="IPR003877">
    <property type="entry name" value="SPRY_dom"/>
</dbReference>
<dbReference type="PANTHER" id="PTHR24103">
    <property type="entry name" value="E3 UBIQUITIN-PROTEIN LIGASE TRIM"/>
    <property type="match status" value="1"/>
</dbReference>
<keyword evidence="2" id="KW-0800">Toxin</keyword>
<proteinExistence type="inferred from homology"/>
<evidence type="ECO:0000256" key="3">
    <source>
        <dbReference type="ARBA" id="ARBA00034460"/>
    </source>
</evidence>
<evidence type="ECO:0000256" key="1">
    <source>
        <dbReference type="ARBA" id="ARBA00009651"/>
    </source>
</evidence>
<dbReference type="SMART" id="SM00449">
    <property type="entry name" value="SPRY"/>
    <property type="match status" value="1"/>
</dbReference>
<name>A0A2D4KFZ5_9SAUR</name>
<dbReference type="SUPFAM" id="SSF49899">
    <property type="entry name" value="Concanavalin A-like lectins/glucanases"/>
    <property type="match status" value="1"/>
</dbReference>
<dbReference type="InterPro" id="IPR003879">
    <property type="entry name" value="Butyrophylin_SPRY"/>
</dbReference>
<dbReference type="InterPro" id="IPR050143">
    <property type="entry name" value="TRIM/RBCC"/>
</dbReference>
<evidence type="ECO:0000313" key="5">
    <source>
        <dbReference type="EMBL" id="LAB07635.1"/>
    </source>
</evidence>
<dbReference type="InterPro" id="IPR043136">
    <property type="entry name" value="B30.2/SPRY_sf"/>
</dbReference>
<feature type="domain" description="B30.2/SPRY" evidence="4">
    <location>
        <begin position="120"/>
        <end position="296"/>
    </location>
</feature>
<reference evidence="5" key="1">
    <citation type="submission" date="2017-07" db="EMBL/GenBank/DDBJ databases">
        <authorList>
            <person name="Mikheyev A."/>
            <person name="Grau M."/>
        </authorList>
    </citation>
    <scope>NUCLEOTIDE SEQUENCE</scope>
    <source>
        <tissue evidence="5">Venom_gland</tissue>
    </source>
</reference>
<organism evidence="5">
    <name type="scientific">Micrurus paraensis</name>
    <dbReference type="NCBI Taxonomy" id="1970185"/>
    <lineage>
        <taxon>Eukaryota</taxon>
        <taxon>Metazoa</taxon>
        <taxon>Chordata</taxon>
        <taxon>Craniata</taxon>
        <taxon>Vertebrata</taxon>
        <taxon>Euteleostomi</taxon>
        <taxon>Lepidosauria</taxon>
        <taxon>Squamata</taxon>
        <taxon>Bifurcata</taxon>
        <taxon>Unidentata</taxon>
        <taxon>Episquamata</taxon>
        <taxon>Toxicofera</taxon>
        <taxon>Serpentes</taxon>
        <taxon>Colubroidea</taxon>
        <taxon>Elapidae</taxon>
        <taxon>Elapinae</taxon>
        <taxon>Micrurus</taxon>
    </lineage>
</organism>
<reference evidence="5" key="2">
    <citation type="submission" date="2017-11" db="EMBL/GenBank/DDBJ databases">
        <title>Coralsnake Venomics: Analyses of Venom Gland Transcriptomes and Proteomes of Six Brazilian Taxa.</title>
        <authorList>
            <person name="Aird S.D."/>
            <person name="Jorge da Silva N."/>
            <person name="Qiu L."/>
            <person name="Villar-Briones A."/>
            <person name="Aparecida-Saddi V."/>
            <person name="Campos-Telles M.P."/>
            <person name="Grau M."/>
            <person name="Mikheyev A.S."/>
        </authorList>
    </citation>
    <scope>NUCLEOTIDE SEQUENCE</scope>
    <source>
        <tissue evidence="5">Venom_gland</tissue>
    </source>
</reference>
<dbReference type="Pfam" id="PF00622">
    <property type="entry name" value="SPRY"/>
    <property type="match status" value="1"/>
</dbReference>
<comment type="similarity">
    <text evidence="1">Belongs to the ohanin/vespryn family.</text>
</comment>
<protein>
    <recommendedName>
        <fullName evidence="4">B30.2/SPRY domain-containing protein</fullName>
    </recommendedName>
</protein>
<dbReference type="PRINTS" id="PR01407">
    <property type="entry name" value="BUTYPHLNCDUF"/>
</dbReference>
<dbReference type="PROSITE" id="PS50188">
    <property type="entry name" value="B302_SPRY"/>
    <property type="match status" value="1"/>
</dbReference>
<evidence type="ECO:0000256" key="2">
    <source>
        <dbReference type="ARBA" id="ARBA00022699"/>
    </source>
</evidence>
<dbReference type="InterPro" id="IPR001870">
    <property type="entry name" value="B30.2/SPRY"/>
</dbReference>
<dbReference type="AlphaFoldDB" id="A0A2D4KFZ5"/>
<evidence type="ECO:0000259" key="4">
    <source>
        <dbReference type="PROSITE" id="PS50188"/>
    </source>
</evidence>